<dbReference type="PANTHER" id="PTHR24171">
    <property type="entry name" value="ANKYRIN REPEAT DOMAIN-CONTAINING PROTEIN 39-RELATED"/>
    <property type="match status" value="1"/>
</dbReference>
<name>A0A1X7TBD3_AMPQE</name>
<evidence type="ECO:0000313" key="4">
    <source>
        <dbReference type="EnsemblMetazoa" id="Aqu2.1.11861_001"/>
    </source>
</evidence>
<sequence length="90" mass="9256">DGTTALSIAAERGHLDIVQLLLNDGADKSTANFAGETALVAAVREGHEKVALLLSEEADPNIATHNKELYEAAARGDSTGVQSALSQGAK</sequence>
<dbReference type="Pfam" id="PF12796">
    <property type="entry name" value="Ank_2"/>
    <property type="match status" value="1"/>
</dbReference>
<dbReference type="SMART" id="SM00248">
    <property type="entry name" value="ANK"/>
    <property type="match status" value="2"/>
</dbReference>
<protein>
    <submittedName>
        <fullName evidence="4">Uncharacterized protein</fullName>
    </submittedName>
</protein>
<organism evidence="4">
    <name type="scientific">Amphimedon queenslandica</name>
    <name type="common">Sponge</name>
    <dbReference type="NCBI Taxonomy" id="400682"/>
    <lineage>
        <taxon>Eukaryota</taxon>
        <taxon>Metazoa</taxon>
        <taxon>Porifera</taxon>
        <taxon>Demospongiae</taxon>
        <taxon>Heteroscleromorpha</taxon>
        <taxon>Haplosclerida</taxon>
        <taxon>Niphatidae</taxon>
        <taxon>Amphimedon</taxon>
    </lineage>
</organism>
<keyword evidence="2 3" id="KW-0040">ANK repeat</keyword>
<dbReference type="InterPro" id="IPR036770">
    <property type="entry name" value="Ankyrin_rpt-contain_sf"/>
</dbReference>
<evidence type="ECO:0000256" key="1">
    <source>
        <dbReference type="ARBA" id="ARBA00022737"/>
    </source>
</evidence>
<dbReference type="EnsemblMetazoa" id="Aqu2.1.11861_001">
    <property type="protein sequence ID" value="Aqu2.1.11861_001"/>
    <property type="gene ID" value="Aqu2.1.11861"/>
</dbReference>
<dbReference type="PROSITE" id="PS50297">
    <property type="entry name" value="ANK_REP_REGION"/>
    <property type="match status" value="1"/>
</dbReference>
<evidence type="ECO:0000256" key="2">
    <source>
        <dbReference type="ARBA" id="ARBA00023043"/>
    </source>
</evidence>
<dbReference type="SUPFAM" id="SSF48403">
    <property type="entry name" value="Ankyrin repeat"/>
    <property type="match status" value="1"/>
</dbReference>
<keyword evidence="1" id="KW-0677">Repeat</keyword>
<dbReference type="AlphaFoldDB" id="A0A1X7TBD3"/>
<proteinExistence type="predicted"/>
<dbReference type="PRINTS" id="PR01415">
    <property type="entry name" value="ANKYRIN"/>
</dbReference>
<accession>A0A1X7TBD3</accession>
<dbReference type="eggNOG" id="KOG0502">
    <property type="taxonomic scope" value="Eukaryota"/>
</dbReference>
<dbReference type="InParanoid" id="A0A1X7TBD3"/>
<dbReference type="PROSITE" id="PS50088">
    <property type="entry name" value="ANK_REPEAT"/>
    <property type="match status" value="1"/>
</dbReference>
<dbReference type="InterPro" id="IPR002110">
    <property type="entry name" value="Ankyrin_rpt"/>
</dbReference>
<dbReference type="Gene3D" id="1.25.40.20">
    <property type="entry name" value="Ankyrin repeat-containing domain"/>
    <property type="match status" value="1"/>
</dbReference>
<feature type="repeat" description="ANK" evidence="3">
    <location>
        <begin position="1"/>
        <end position="33"/>
    </location>
</feature>
<evidence type="ECO:0000256" key="3">
    <source>
        <dbReference type="PROSITE-ProRule" id="PRU00023"/>
    </source>
</evidence>
<reference evidence="4" key="1">
    <citation type="submission" date="2017-05" db="UniProtKB">
        <authorList>
            <consortium name="EnsemblMetazoa"/>
        </authorList>
    </citation>
    <scope>IDENTIFICATION</scope>
</reference>